<evidence type="ECO:0000256" key="1">
    <source>
        <dbReference type="ARBA" id="ARBA00022723"/>
    </source>
</evidence>
<evidence type="ECO:0000256" key="4">
    <source>
        <dbReference type="SAM" id="MobiDB-lite"/>
    </source>
</evidence>
<feature type="compositionally biased region" description="Polar residues" evidence="4">
    <location>
        <begin position="345"/>
        <end position="355"/>
    </location>
</feature>
<feature type="compositionally biased region" description="Low complexity" evidence="4">
    <location>
        <begin position="606"/>
        <end position="617"/>
    </location>
</feature>
<feature type="compositionally biased region" description="Polar residues" evidence="4">
    <location>
        <begin position="170"/>
        <end position="192"/>
    </location>
</feature>
<evidence type="ECO:0000313" key="6">
    <source>
        <dbReference type="EMBL" id="PFH51936.1"/>
    </source>
</evidence>
<evidence type="ECO:0000313" key="7">
    <source>
        <dbReference type="Proteomes" id="UP000242287"/>
    </source>
</evidence>
<dbReference type="GO" id="GO:0008270">
    <property type="term" value="F:zinc ion binding"/>
    <property type="evidence" value="ECO:0007669"/>
    <property type="project" value="UniProtKB-KW"/>
</dbReference>
<proteinExistence type="predicted"/>
<dbReference type="AlphaFoldDB" id="A0A2A9NVW3"/>
<feature type="compositionally biased region" description="Low complexity" evidence="4">
    <location>
        <begin position="44"/>
        <end position="67"/>
    </location>
</feature>
<feature type="region of interest" description="Disordered" evidence="4">
    <location>
        <begin position="510"/>
        <end position="539"/>
    </location>
</feature>
<dbReference type="InterPro" id="IPR001876">
    <property type="entry name" value="Znf_RanBP2"/>
</dbReference>
<evidence type="ECO:0000256" key="2">
    <source>
        <dbReference type="ARBA" id="ARBA00022771"/>
    </source>
</evidence>
<dbReference type="EMBL" id="KZ301983">
    <property type="protein sequence ID" value="PFH51936.1"/>
    <property type="molecule type" value="Genomic_DNA"/>
</dbReference>
<sequence length="758" mass="80781">MSVVRHERRSGRFGQASPYSRTAKKSSWSFLNIFSFLNPLRSSSPELELPSSNNYEGAYSSSSSSSSVDDDIQQLESHPAQQPRCDTSGLSHSADQLRAGPPSASQSVSNVHTALNLDNIDGSSPAKNLQIVAQFLTERAGTPLSEVEVEGLISLIHKSAPPEKHVPFRFSTSISPSPELGESTSTTIGNQHDGSHKAPRMLSKNPNGTYRWRGCGSAKPSRSRNRYSSPAFGPSRILPERLVLKESTATGEGVKADNKRRRVGEEADNSSSVPSGNSNNANGTPPTQASSQDSHLVQITSPSIPRPVNGASSQPKVNGAPAIPSLRLRTHISQKPTTPAVPSPLRQTWSGSSSESPPPVQTSPKPTKAANFMAELIKEVTPPKKPDVSNPYQTASPVKIVPSRQRSKRPRATGKPTQVANEKEATDVQVKEAEILTPQAIIEATLPKACTLIVGSKRSRPPSHFEKPIISDAEMIADEPLINEADSSIIGRELRSKEAKRNIDNIVEEVEENEADQARVAKKPKPSPNGSGGLPGKVSSHITVEEVKDIEMAGPADKRSIPIVTSPPPIVIAQPPKSPTTSRVIFGSKPSSVPKEPSKLRYSYQPEGTTPSETSSSVNAVAKSPNGEPSVEVWAPVMLTLAPKEIVLGLPTTSLPSFTFSLTPQSTLLLPSGEIRAREQAKTLPAVSLPTFPFNSQMPGNSLSATSLSANPVKGFDWTAAGINPPPTAASGNWTCSICMLSNPPSATDKCTVCDSPR</sequence>
<feature type="compositionally biased region" description="Polar residues" evidence="4">
    <location>
        <begin position="283"/>
        <end position="303"/>
    </location>
</feature>
<name>A0A2A9NVW3_9AGAR</name>
<evidence type="ECO:0000256" key="3">
    <source>
        <dbReference type="ARBA" id="ARBA00022833"/>
    </source>
</evidence>
<keyword evidence="2" id="KW-0863">Zinc-finger</keyword>
<feature type="region of interest" description="Disordered" evidence="4">
    <location>
        <begin position="167"/>
        <end position="366"/>
    </location>
</feature>
<dbReference type="STRING" id="703135.A0A2A9NVW3"/>
<accession>A0A2A9NVW3</accession>
<reference evidence="6 7" key="1">
    <citation type="submission" date="2014-02" db="EMBL/GenBank/DDBJ databases">
        <title>Transposable element dynamics among asymbiotic and ectomycorrhizal Amanita fungi.</title>
        <authorList>
            <consortium name="DOE Joint Genome Institute"/>
            <person name="Hess J."/>
            <person name="Skrede I."/>
            <person name="Wolfe B."/>
            <person name="LaButti K."/>
            <person name="Ohm R.A."/>
            <person name="Grigoriev I.V."/>
            <person name="Pringle A."/>
        </authorList>
    </citation>
    <scope>NUCLEOTIDE SEQUENCE [LARGE SCALE GENOMIC DNA]</scope>
    <source>
        <strain evidence="6 7">SKay4041</strain>
    </source>
</reference>
<dbReference type="OrthoDB" id="79830at2759"/>
<feature type="domain" description="RanBP2-type" evidence="5">
    <location>
        <begin position="732"/>
        <end position="757"/>
    </location>
</feature>
<keyword evidence="7" id="KW-1185">Reference proteome</keyword>
<keyword evidence="1" id="KW-0479">Metal-binding</keyword>
<gene>
    <name evidence="6" type="ORF">AMATHDRAFT_2643</name>
</gene>
<feature type="compositionally biased region" description="Polar residues" evidence="4">
    <location>
        <begin position="74"/>
        <end position="94"/>
    </location>
</feature>
<dbReference type="Gene3D" id="4.10.1060.10">
    <property type="entry name" value="Zinc finger, RanBP2-type"/>
    <property type="match status" value="1"/>
</dbReference>
<feature type="compositionally biased region" description="Low complexity" evidence="4">
    <location>
        <begin position="269"/>
        <end position="282"/>
    </location>
</feature>
<evidence type="ECO:0000259" key="5">
    <source>
        <dbReference type="SMART" id="SM00547"/>
    </source>
</evidence>
<keyword evidence="3" id="KW-0862">Zinc</keyword>
<feature type="region of interest" description="Disordered" evidence="4">
    <location>
        <begin position="558"/>
        <end position="627"/>
    </location>
</feature>
<protein>
    <recommendedName>
        <fullName evidence="5">RanBP2-type domain-containing protein</fullName>
    </recommendedName>
</protein>
<dbReference type="Proteomes" id="UP000242287">
    <property type="component" value="Unassembled WGS sequence"/>
</dbReference>
<dbReference type="SMART" id="SM00547">
    <property type="entry name" value="ZnF_RBZ"/>
    <property type="match status" value="1"/>
</dbReference>
<organism evidence="6 7">
    <name type="scientific">Amanita thiersii Skay4041</name>
    <dbReference type="NCBI Taxonomy" id="703135"/>
    <lineage>
        <taxon>Eukaryota</taxon>
        <taxon>Fungi</taxon>
        <taxon>Dikarya</taxon>
        <taxon>Basidiomycota</taxon>
        <taxon>Agaricomycotina</taxon>
        <taxon>Agaricomycetes</taxon>
        <taxon>Agaricomycetidae</taxon>
        <taxon>Agaricales</taxon>
        <taxon>Pluteineae</taxon>
        <taxon>Amanitaceae</taxon>
        <taxon>Amanita</taxon>
    </lineage>
</organism>
<feature type="region of interest" description="Disordered" evidence="4">
    <location>
        <begin position="44"/>
        <end position="109"/>
    </location>
</feature>